<feature type="domain" description="Response regulatory" evidence="12">
    <location>
        <begin position="590"/>
        <end position="702"/>
    </location>
</feature>
<dbReference type="PANTHER" id="PTHR43065:SF46">
    <property type="entry name" value="C4-DICARBOXYLATE TRANSPORT SENSOR PROTEIN DCTB"/>
    <property type="match status" value="1"/>
</dbReference>
<evidence type="ECO:0000256" key="3">
    <source>
        <dbReference type="ARBA" id="ARBA00022553"/>
    </source>
</evidence>
<dbReference type="InterPro" id="IPR036097">
    <property type="entry name" value="HisK_dim/P_sf"/>
</dbReference>
<proteinExistence type="predicted"/>
<dbReference type="AlphaFoldDB" id="A0A849BN26"/>
<dbReference type="PROSITE" id="PS50109">
    <property type="entry name" value="HIS_KIN"/>
    <property type="match status" value="1"/>
</dbReference>
<keyword evidence="10" id="KW-1133">Transmembrane helix</keyword>
<dbReference type="Gene3D" id="3.30.450.20">
    <property type="entry name" value="PAS domain"/>
    <property type="match status" value="2"/>
</dbReference>
<evidence type="ECO:0000256" key="2">
    <source>
        <dbReference type="ARBA" id="ARBA00012438"/>
    </source>
</evidence>
<comment type="caution">
    <text evidence="13">The sequence shown here is derived from an EMBL/GenBank/DDBJ whole genome shotgun (WGS) entry which is preliminary data.</text>
</comment>
<dbReference type="InterPro" id="IPR003661">
    <property type="entry name" value="HisK_dim/P_dom"/>
</dbReference>
<evidence type="ECO:0000313" key="14">
    <source>
        <dbReference type="Proteomes" id="UP000542973"/>
    </source>
</evidence>
<evidence type="ECO:0000313" key="13">
    <source>
        <dbReference type="EMBL" id="NNH13907.1"/>
    </source>
</evidence>
<evidence type="ECO:0000256" key="6">
    <source>
        <dbReference type="ARBA" id="ARBA00022777"/>
    </source>
</evidence>
<dbReference type="SMART" id="SM00387">
    <property type="entry name" value="HATPase_c"/>
    <property type="match status" value="1"/>
</dbReference>
<dbReference type="CDD" id="cd00082">
    <property type="entry name" value="HisKA"/>
    <property type="match status" value="1"/>
</dbReference>
<dbReference type="GO" id="GO:0005524">
    <property type="term" value="F:ATP binding"/>
    <property type="evidence" value="ECO:0007669"/>
    <property type="project" value="UniProtKB-KW"/>
</dbReference>
<dbReference type="InterPro" id="IPR001789">
    <property type="entry name" value="Sig_transdc_resp-reg_receiver"/>
</dbReference>
<dbReference type="SUPFAM" id="SSF47384">
    <property type="entry name" value="Homodimeric domain of signal transducing histidine kinase"/>
    <property type="match status" value="1"/>
</dbReference>
<dbReference type="SUPFAM" id="SSF52172">
    <property type="entry name" value="CheY-like"/>
    <property type="match status" value="1"/>
</dbReference>
<dbReference type="PROSITE" id="PS50110">
    <property type="entry name" value="RESPONSE_REGULATORY"/>
    <property type="match status" value="1"/>
</dbReference>
<keyword evidence="4" id="KW-0808">Transferase</keyword>
<comment type="catalytic activity">
    <reaction evidence="1">
        <text>ATP + protein L-histidine = ADP + protein N-phospho-L-histidine.</text>
        <dbReference type="EC" id="2.7.13.3"/>
    </reaction>
</comment>
<keyword evidence="5" id="KW-0547">Nucleotide-binding</keyword>
<dbReference type="InterPro" id="IPR011006">
    <property type="entry name" value="CheY-like_superfamily"/>
</dbReference>
<evidence type="ECO:0000259" key="11">
    <source>
        <dbReference type="PROSITE" id="PS50109"/>
    </source>
</evidence>
<feature type="transmembrane region" description="Helical" evidence="10">
    <location>
        <begin position="293"/>
        <end position="315"/>
    </location>
</feature>
<organism evidence="13 14">
    <name type="scientific">Cupriavidus gilardii</name>
    <dbReference type="NCBI Taxonomy" id="82541"/>
    <lineage>
        <taxon>Bacteria</taxon>
        <taxon>Pseudomonadati</taxon>
        <taxon>Pseudomonadota</taxon>
        <taxon>Betaproteobacteria</taxon>
        <taxon>Burkholderiales</taxon>
        <taxon>Burkholderiaceae</taxon>
        <taxon>Cupriavidus</taxon>
    </lineage>
</organism>
<evidence type="ECO:0000256" key="5">
    <source>
        <dbReference type="ARBA" id="ARBA00022741"/>
    </source>
</evidence>
<dbReference type="Pfam" id="PF00072">
    <property type="entry name" value="Response_reg"/>
    <property type="match status" value="1"/>
</dbReference>
<evidence type="ECO:0000256" key="1">
    <source>
        <dbReference type="ARBA" id="ARBA00000085"/>
    </source>
</evidence>
<dbReference type="GO" id="GO:0000155">
    <property type="term" value="F:phosphorelay sensor kinase activity"/>
    <property type="evidence" value="ECO:0007669"/>
    <property type="project" value="InterPro"/>
</dbReference>
<evidence type="ECO:0000256" key="4">
    <source>
        <dbReference type="ARBA" id="ARBA00022679"/>
    </source>
</evidence>
<dbReference type="EC" id="2.7.13.3" evidence="2"/>
<dbReference type="PRINTS" id="PR00344">
    <property type="entry name" value="BCTRLSENSOR"/>
</dbReference>
<dbReference type="Gene3D" id="3.30.565.10">
    <property type="entry name" value="Histidine kinase-like ATPase, C-terminal domain"/>
    <property type="match status" value="1"/>
</dbReference>
<protein>
    <recommendedName>
        <fullName evidence="2">histidine kinase</fullName>
        <ecNumber evidence="2">2.7.13.3</ecNumber>
    </recommendedName>
</protein>
<evidence type="ECO:0000256" key="9">
    <source>
        <dbReference type="PROSITE-ProRule" id="PRU00169"/>
    </source>
</evidence>
<name>A0A849BN26_9BURK</name>
<keyword evidence="6" id="KW-0418">Kinase</keyword>
<dbReference type="PANTHER" id="PTHR43065">
    <property type="entry name" value="SENSOR HISTIDINE KINASE"/>
    <property type="match status" value="1"/>
</dbReference>
<dbReference type="Gene3D" id="3.40.50.2300">
    <property type="match status" value="1"/>
</dbReference>
<dbReference type="SUPFAM" id="SSF55874">
    <property type="entry name" value="ATPase domain of HSP90 chaperone/DNA topoisomerase II/histidine kinase"/>
    <property type="match status" value="1"/>
</dbReference>
<keyword evidence="8" id="KW-0902">Two-component regulatory system</keyword>
<dbReference type="EMBL" id="JABEMD010000064">
    <property type="protein sequence ID" value="NNH13907.1"/>
    <property type="molecule type" value="Genomic_DNA"/>
</dbReference>
<evidence type="ECO:0000256" key="8">
    <source>
        <dbReference type="ARBA" id="ARBA00023012"/>
    </source>
</evidence>
<dbReference type="SMART" id="SM00448">
    <property type="entry name" value="REC"/>
    <property type="match status" value="1"/>
</dbReference>
<feature type="modified residue" description="4-aspartylphosphate" evidence="9">
    <location>
        <position position="639"/>
    </location>
</feature>
<dbReference type="CDD" id="cd12914">
    <property type="entry name" value="PDC1_DGC_like"/>
    <property type="match status" value="1"/>
</dbReference>
<evidence type="ECO:0000256" key="10">
    <source>
        <dbReference type="SAM" id="Phobius"/>
    </source>
</evidence>
<sequence length="715" mass="77843">MAHSYLGTRHYFATQRRTLVALLFGAILFPAAVLATWAWLSLRADMSEAEQRSARLARVIQEHASKVFEGNHQINSRIRDATAGWSNAQLRQHEDDIHTRLADIVGGLPQASSLAVYDEQGLLLASSRFYPVPRVSISEREDFRAIVGGLRPFDVTGVVTDKVVPERVINVSMPRLGPDANVAGLVSVAMRPSYFADFYRDVLSQETGAEAALVRSDGVVLAAYPDSVPEQVPDAVREGLQQVSEGSGDSVARMAGPGGDDSIVAHWSIGGGQLHAVVGIPMRVIHAQWRHRLYIGATVAAIPAFALWALAWMSLRRLKREEQSYLRWQEEVTRRQEVEERYRQSRKLEAVGHLITSVAHDFRNVLSVISFNTDLMITRPDVAREKALAGIKRSVASGVALSNQLIGMARKRQHRKEVLLLPQEAEGWTPLIRSALGPRVQLRYEVDPACWPVCADRNELELAMMNLASNARDAMPGGGQFVVAASNVTLDGSRPGGVRGNYVCLSARDNGKGMPPEVVERVFEPLFTTKTAGLGSGLGLAQVHDFCREVDGVAVIESEVAKGTTVRLYLPAWEHGDSHARTRWGAGASAVLIVADQPRSVQSAVESLQATGHRVTLVRDEAEAMAATDRYGFDLVIADARLGPALGGLALRDRLTRSFPFLPVILMTDDADMIALASVSGLPFLLKPWNAQTLVKAGILAPTRAADGQSSPSRL</sequence>
<dbReference type="RefSeq" id="WP_053824234.1">
    <property type="nucleotide sequence ID" value="NZ_BAAAEB010000019.1"/>
</dbReference>
<dbReference type="InterPro" id="IPR004358">
    <property type="entry name" value="Sig_transdc_His_kin-like_C"/>
</dbReference>
<feature type="domain" description="Histidine kinase" evidence="11">
    <location>
        <begin position="357"/>
        <end position="574"/>
    </location>
</feature>
<dbReference type="Proteomes" id="UP000542973">
    <property type="component" value="Unassembled WGS sequence"/>
</dbReference>
<evidence type="ECO:0000256" key="7">
    <source>
        <dbReference type="ARBA" id="ARBA00022840"/>
    </source>
</evidence>
<evidence type="ECO:0000259" key="12">
    <source>
        <dbReference type="PROSITE" id="PS50110"/>
    </source>
</evidence>
<keyword evidence="10" id="KW-0812">Transmembrane</keyword>
<feature type="transmembrane region" description="Helical" evidence="10">
    <location>
        <begin position="20"/>
        <end position="42"/>
    </location>
</feature>
<reference evidence="13 14" key="1">
    <citation type="submission" date="2020-05" db="EMBL/GenBank/DDBJ databases">
        <title>MicrobeNet Type strains.</title>
        <authorList>
            <person name="Nicholson A.C."/>
        </authorList>
    </citation>
    <scope>NUCLEOTIDE SEQUENCE [LARGE SCALE GENOMIC DNA]</scope>
    <source>
        <strain evidence="13 14">ATCC 700815</strain>
    </source>
</reference>
<dbReference type="InterPro" id="IPR036890">
    <property type="entry name" value="HATPase_C_sf"/>
</dbReference>
<dbReference type="CDD" id="cd00156">
    <property type="entry name" value="REC"/>
    <property type="match status" value="1"/>
</dbReference>
<dbReference type="InterPro" id="IPR005467">
    <property type="entry name" value="His_kinase_dom"/>
</dbReference>
<keyword evidence="10" id="KW-0472">Membrane</keyword>
<gene>
    <name evidence="13" type="ORF">HLB16_23945</name>
</gene>
<keyword evidence="7" id="KW-0067">ATP-binding</keyword>
<accession>A0A849BN26</accession>
<dbReference type="Pfam" id="PF02518">
    <property type="entry name" value="HATPase_c"/>
    <property type="match status" value="1"/>
</dbReference>
<dbReference type="InterPro" id="IPR003594">
    <property type="entry name" value="HATPase_dom"/>
</dbReference>
<keyword evidence="3 9" id="KW-0597">Phosphoprotein</keyword>
<dbReference type="Gene3D" id="1.10.287.130">
    <property type="match status" value="1"/>
</dbReference>